<gene>
    <name evidence="2" type="ORF">EVEC_LOCUS1142</name>
</gene>
<dbReference type="PANTHER" id="PTHR45872">
    <property type="entry name" value="RHO GUANINE NUCLEOTIDE EXCHANGE FACTOR 2, ISOFORM D"/>
    <property type="match status" value="1"/>
</dbReference>
<dbReference type="PROSITE" id="PS50106">
    <property type="entry name" value="PDZ"/>
    <property type="match status" value="1"/>
</dbReference>
<sequence>METLQSSAPLIQRCVVVTRQVDGYGLTVTGDHPVYVHTVKPDGAAFRAGVREGDRILKVNGMPVTASNHFEVVRMISVLVFPDMN</sequence>
<dbReference type="GO" id="GO:0007186">
    <property type="term" value="P:G protein-coupled receptor signaling pathway"/>
    <property type="evidence" value="ECO:0007669"/>
    <property type="project" value="TreeGrafter"/>
</dbReference>
<accession>A0A0N4UVG7</accession>
<evidence type="ECO:0000313" key="4">
    <source>
        <dbReference type="WBParaSite" id="EVEC_0000143401-mRNA-1"/>
    </source>
</evidence>
<dbReference type="GO" id="GO:0001664">
    <property type="term" value="F:G protein-coupled receptor binding"/>
    <property type="evidence" value="ECO:0007669"/>
    <property type="project" value="TreeGrafter"/>
</dbReference>
<evidence type="ECO:0000259" key="1">
    <source>
        <dbReference type="PROSITE" id="PS50106"/>
    </source>
</evidence>
<feature type="domain" description="PDZ" evidence="1">
    <location>
        <begin position="14"/>
        <end position="76"/>
    </location>
</feature>
<dbReference type="Proteomes" id="UP000274131">
    <property type="component" value="Unassembled WGS sequence"/>
</dbReference>
<name>A0A0N4UVG7_ENTVE</name>
<dbReference type="InterPro" id="IPR036034">
    <property type="entry name" value="PDZ_sf"/>
</dbReference>
<dbReference type="EMBL" id="UXUI01007174">
    <property type="protein sequence ID" value="VDD85999.1"/>
    <property type="molecule type" value="Genomic_DNA"/>
</dbReference>
<dbReference type="Gene3D" id="2.30.42.10">
    <property type="match status" value="1"/>
</dbReference>
<organism evidence="4">
    <name type="scientific">Enterobius vermicularis</name>
    <name type="common">Human pinworm</name>
    <dbReference type="NCBI Taxonomy" id="51028"/>
    <lineage>
        <taxon>Eukaryota</taxon>
        <taxon>Metazoa</taxon>
        <taxon>Ecdysozoa</taxon>
        <taxon>Nematoda</taxon>
        <taxon>Chromadorea</taxon>
        <taxon>Rhabditida</taxon>
        <taxon>Spirurina</taxon>
        <taxon>Oxyuridomorpha</taxon>
        <taxon>Oxyuroidea</taxon>
        <taxon>Oxyuridae</taxon>
        <taxon>Enterobius</taxon>
    </lineage>
</organism>
<proteinExistence type="predicted"/>
<dbReference type="GO" id="GO:0005085">
    <property type="term" value="F:guanyl-nucleotide exchange factor activity"/>
    <property type="evidence" value="ECO:0007669"/>
    <property type="project" value="TreeGrafter"/>
</dbReference>
<dbReference type="GO" id="GO:0005737">
    <property type="term" value="C:cytoplasm"/>
    <property type="evidence" value="ECO:0007669"/>
    <property type="project" value="TreeGrafter"/>
</dbReference>
<dbReference type="Pfam" id="PF00595">
    <property type="entry name" value="PDZ"/>
    <property type="match status" value="1"/>
</dbReference>
<protein>
    <submittedName>
        <fullName evidence="4">PDZ domain-containing protein</fullName>
    </submittedName>
</protein>
<evidence type="ECO:0000313" key="2">
    <source>
        <dbReference type="EMBL" id="VDD85999.1"/>
    </source>
</evidence>
<evidence type="ECO:0000313" key="3">
    <source>
        <dbReference type="Proteomes" id="UP000274131"/>
    </source>
</evidence>
<dbReference type="AlphaFoldDB" id="A0A0N4UVG7"/>
<dbReference type="PANTHER" id="PTHR45872:SF2">
    <property type="entry name" value="RHO GUANINE NUCLEOTIDE EXCHANGE FACTOR 2, ISOFORM D"/>
    <property type="match status" value="1"/>
</dbReference>
<dbReference type="SMART" id="SM00228">
    <property type="entry name" value="PDZ"/>
    <property type="match status" value="1"/>
</dbReference>
<dbReference type="SUPFAM" id="SSF50156">
    <property type="entry name" value="PDZ domain-like"/>
    <property type="match status" value="1"/>
</dbReference>
<dbReference type="InterPro" id="IPR001478">
    <property type="entry name" value="PDZ"/>
</dbReference>
<reference evidence="2 3" key="2">
    <citation type="submission" date="2018-10" db="EMBL/GenBank/DDBJ databases">
        <authorList>
            <consortium name="Pathogen Informatics"/>
        </authorList>
    </citation>
    <scope>NUCLEOTIDE SEQUENCE [LARGE SCALE GENOMIC DNA]</scope>
</reference>
<keyword evidence="3" id="KW-1185">Reference proteome</keyword>
<reference evidence="4" key="1">
    <citation type="submission" date="2017-02" db="UniProtKB">
        <authorList>
            <consortium name="WormBaseParasite"/>
        </authorList>
    </citation>
    <scope>IDENTIFICATION</scope>
</reference>
<dbReference type="STRING" id="51028.A0A0N4UVG7"/>
<dbReference type="WBParaSite" id="EVEC_0000143401-mRNA-1">
    <property type="protein sequence ID" value="EVEC_0000143401-mRNA-1"/>
    <property type="gene ID" value="EVEC_0000143401"/>
</dbReference>
<dbReference type="OrthoDB" id="2272012at2759"/>